<dbReference type="AlphaFoldDB" id="A0ABC9N5S8"/>
<gene>
    <name evidence="1" type="ORF">BACUNI_04531</name>
</gene>
<reference evidence="1" key="1">
    <citation type="submission" date="2007-06" db="EMBL/GenBank/DDBJ databases">
        <authorList>
            <person name="Fulton L."/>
            <person name="Clifton S."/>
            <person name="Fulton B."/>
            <person name="Xu J."/>
            <person name="Minx P."/>
            <person name="Pepin K.H."/>
            <person name="Johnson M."/>
            <person name="Thiruvilangam P."/>
            <person name="Bhonagiri V."/>
            <person name="Nash W.E."/>
            <person name="Mardis E.R."/>
            <person name="Wilson R.K."/>
        </authorList>
    </citation>
    <scope>NUCLEOTIDE SEQUENCE [LARGE SCALE GENOMIC DNA]</scope>
    <source>
        <strain evidence="1">ATCC 8492</strain>
    </source>
</reference>
<dbReference type="EMBL" id="AAYH02000049">
    <property type="protein sequence ID" value="EDO51979.1"/>
    <property type="molecule type" value="Genomic_DNA"/>
</dbReference>
<protein>
    <submittedName>
        <fullName evidence="1">Uncharacterized protein</fullName>
    </submittedName>
</protein>
<dbReference type="Proteomes" id="UP000004110">
    <property type="component" value="Unassembled WGS sequence"/>
</dbReference>
<reference evidence="1" key="2">
    <citation type="submission" date="2013-11" db="EMBL/GenBank/DDBJ databases">
        <title>Draft genome sequence of Bacteroides uniformis (ATCC 8492).</title>
        <authorList>
            <person name="Sudarsanam P."/>
            <person name="Ley R."/>
            <person name="Guruge J."/>
            <person name="Turnbaugh P.J."/>
            <person name="Mahowald M."/>
            <person name="Liep D."/>
            <person name="Gordon J."/>
        </authorList>
    </citation>
    <scope>NUCLEOTIDE SEQUENCE</scope>
    <source>
        <strain evidence="1">ATCC 8492</strain>
    </source>
</reference>
<sequence>MFLRWWMKGHGFLLIEKKESRSGHARQYNKHVVK</sequence>
<accession>A0ABC9N5S8</accession>
<organism evidence="1 2">
    <name type="scientific">Bacteroides uniformis (strain ATCC 8492 / DSM 6597 / CCUG 4942 / CIP 103695 / JCM 5828 / KCTC 5204 / NCTC 13054 / VPI 0061)</name>
    <dbReference type="NCBI Taxonomy" id="411479"/>
    <lineage>
        <taxon>Bacteria</taxon>
        <taxon>Pseudomonadati</taxon>
        <taxon>Bacteroidota</taxon>
        <taxon>Bacteroidia</taxon>
        <taxon>Bacteroidales</taxon>
        <taxon>Bacteroidaceae</taxon>
        <taxon>Bacteroides</taxon>
    </lineage>
</organism>
<evidence type="ECO:0000313" key="2">
    <source>
        <dbReference type="Proteomes" id="UP000004110"/>
    </source>
</evidence>
<keyword evidence="2" id="KW-1185">Reference proteome</keyword>
<evidence type="ECO:0000313" key="1">
    <source>
        <dbReference type="EMBL" id="EDO51979.1"/>
    </source>
</evidence>
<comment type="caution">
    <text evidence="1">The sequence shown here is derived from an EMBL/GenBank/DDBJ whole genome shotgun (WGS) entry which is preliminary data.</text>
</comment>
<name>A0ABC9N5S8_BACUC</name>
<proteinExistence type="predicted"/>